<evidence type="ECO:0000256" key="1">
    <source>
        <dbReference type="SAM" id="SignalP"/>
    </source>
</evidence>
<dbReference type="GO" id="GO:0006508">
    <property type="term" value="P:proteolysis"/>
    <property type="evidence" value="ECO:0007669"/>
    <property type="project" value="UniProtKB-KW"/>
</dbReference>
<feature type="signal peptide" evidence="1">
    <location>
        <begin position="1"/>
        <end position="15"/>
    </location>
</feature>
<organism evidence="2 3">
    <name type="scientific">Candidatus Ozemobacter sibiricus</name>
    <dbReference type="NCBI Taxonomy" id="2268124"/>
    <lineage>
        <taxon>Bacteria</taxon>
        <taxon>Candidatus Ozemobacteria</taxon>
        <taxon>Candidatus Ozemobacterales</taxon>
        <taxon>Candidatus Ozemobacteraceae</taxon>
        <taxon>Candidatus Ozemobacter</taxon>
    </lineage>
</organism>
<gene>
    <name evidence="2" type="ORF">OZSIB_1486</name>
</gene>
<comment type="caution">
    <text evidence="2">The sequence shown here is derived from an EMBL/GenBank/DDBJ whole genome shotgun (WGS) entry which is preliminary data.</text>
</comment>
<dbReference type="Proteomes" id="UP000252355">
    <property type="component" value="Unassembled WGS sequence"/>
</dbReference>
<evidence type="ECO:0000313" key="2">
    <source>
        <dbReference type="EMBL" id="RCK78384.1"/>
    </source>
</evidence>
<name>A0A367ZJS5_9BACT</name>
<protein>
    <submittedName>
        <fullName evidence="2">Cysteine protease</fullName>
    </submittedName>
</protein>
<keyword evidence="2" id="KW-0645">Protease</keyword>
<keyword evidence="1" id="KW-0732">Signal</keyword>
<reference evidence="2 3" key="1">
    <citation type="submission" date="2018-05" db="EMBL/GenBank/DDBJ databases">
        <title>A metagenomic window into the 2 km-deep terrestrial subsurface aquifer revealed taxonomically and functionally diverse microbial community comprising novel uncultured bacterial lineages.</title>
        <authorList>
            <person name="Kadnikov V.V."/>
            <person name="Mardanov A.V."/>
            <person name="Beletsky A.V."/>
            <person name="Banks D."/>
            <person name="Pimenov N.V."/>
            <person name="Frank Y.A."/>
            <person name="Karnachuk O.V."/>
            <person name="Ravin N.V."/>
        </authorList>
    </citation>
    <scope>NUCLEOTIDE SEQUENCE [LARGE SCALE GENOMIC DNA]</scope>
    <source>
        <strain evidence="2">BY5</strain>
    </source>
</reference>
<keyword evidence="2" id="KW-0378">Hydrolase</keyword>
<proteinExistence type="predicted"/>
<dbReference type="AlphaFoldDB" id="A0A367ZJS5"/>
<dbReference type="InterPro" id="IPR005077">
    <property type="entry name" value="Peptidase_C11"/>
</dbReference>
<sequence length="459" mass="50461">MVVLLLSTALAPAWAAGGPRRSRAMATGQPAAAIPEWTILVYLDGDNDLDDVVEADLQEMEDGVPAHVRLLILVDRANTSGSQLWECSKGVRRLHEEGPEPDMGDWQTLARFLDRGLALAPASHIALIIWNHGMGWKHPEGAATRGIASDDTSGSFITADQLGLALREGARRHGRRLDVVAFDACLMQMVEVAWAVHRWCDVLIGSEEVVPRAGFPYDRFLGGLPVGADAEKLARHWVDTYLESYRQKEPQPVALSAWRCRDLPAVFDAVNGLAKALLTTPAAGPVVKSVLQEVQRFTARDHIDLGHFGDLLGSRLTDETIRTALEKLRIALDRARLCANHTGGHLRHSQGLAIYFPSRSAFCSPSYQTLEFARMSQWDDWLAHYHAWLDMSEEVARLETEGAVALPEVVRRVEQLARSHPEVGAAGQAQIRFWAVHQAEGGRAAEVEAVIGRGWLSGD</sequence>
<dbReference type="GO" id="GO:0008233">
    <property type="term" value="F:peptidase activity"/>
    <property type="evidence" value="ECO:0007669"/>
    <property type="project" value="UniProtKB-KW"/>
</dbReference>
<accession>A0A367ZJS5</accession>
<dbReference type="PANTHER" id="PTHR37835">
    <property type="entry name" value="ALPHA-CLOSTRIPAIN"/>
    <property type="match status" value="1"/>
</dbReference>
<dbReference type="PANTHER" id="PTHR37835:SF1">
    <property type="entry name" value="ALPHA-CLOSTRIPAIN"/>
    <property type="match status" value="1"/>
</dbReference>
<dbReference type="Pfam" id="PF03415">
    <property type="entry name" value="Peptidase_C11"/>
    <property type="match status" value="1"/>
</dbReference>
<dbReference type="Gene3D" id="3.40.50.11970">
    <property type="match status" value="1"/>
</dbReference>
<evidence type="ECO:0000313" key="3">
    <source>
        <dbReference type="Proteomes" id="UP000252355"/>
    </source>
</evidence>
<dbReference type="EMBL" id="QOQW01000023">
    <property type="protein sequence ID" value="RCK78384.1"/>
    <property type="molecule type" value="Genomic_DNA"/>
</dbReference>
<feature type="chain" id="PRO_5016917637" evidence="1">
    <location>
        <begin position="16"/>
        <end position="459"/>
    </location>
</feature>